<feature type="region of interest" description="Disordered" evidence="10">
    <location>
        <begin position="82"/>
        <end position="143"/>
    </location>
</feature>
<feature type="compositionally biased region" description="Low complexity" evidence="10">
    <location>
        <begin position="104"/>
        <end position="133"/>
    </location>
</feature>
<keyword evidence="12" id="KW-1185">Reference proteome</keyword>
<evidence type="ECO:0000256" key="2">
    <source>
        <dbReference type="ARBA" id="ARBA00006742"/>
    </source>
</evidence>
<organism evidence="11 12">
    <name type="scientific">Leucobacter iarius</name>
    <dbReference type="NCBI Taxonomy" id="333963"/>
    <lineage>
        <taxon>Bacteria</taxon>
        <taxon>Bacillati</taxon>
        <taxon>Actinomycetota</taxon>
        <taxon>Actinomycetes</taxon>
        <taxon>Micrococcales</taxon>
        <taxon>Microbacteriaceae</taxon>
        <taxon>Leucobacter</taxon>
    </lineage>
</organism>
<evidence type="ECO:0000256" key="4">
    <source>
        <dbReference type="ARBA" id="ARBA00022475"/>
    </source>
</evidence>
<feature type="compositionally biased region" description="Basic and acidic residues" evidence="10">
    <location>
        <begin position="134"/>
        <end position="143"/>
    </location>
</feature>
<reference evidence="12" key="1">
    <citation type="journal article" date="2019" name="Int. J. Syst. Evol. Microbiol.">
        <title>The Global Catalogue of Microorganisms (GCM) 10K type strain sequencing project: providing services to taxonomists for standard genome sequencing and annotation.</title>
        <authorList>
            <consortium name="The Broad Institute Genomics Platform"/>
            <consortium name="The Broad Institute Genome Sequencing Center for Infectious Disease"/>
            <person name="Wu L."/>
            <person name="Ma J."/>
        </authorList>
    </citation>
    <scope>NUCLEOTIDE SEQUENCE [LARGE SCALE GENOMIC DNA]</scope>
    <source>
        <strain evidence="12">JCM 14736</strain>
    </source>
</reference>
<evidence type="ECO:0008006" key="13">
    <source>
        <dbReference type="Google" id="ProtNLM"/>
    </source>
</evidence>
<dbReference type="SMART" id="SM01323">
    <property type="entry name" value="YajC"/>
    <property type="match status" value="1"/>
</dbReference>
<keyword evidence="8" id="KW-0811">Translocation</keyword>
<dbReference type="PANTHER" id="PTHR33909">
    <property type="entry name" value="SEC TRANSLOCON ACCESSORY COMPLEX SUBUNIT YAJC"/>
    <property type="match status" value="1"/>
</dbReference>
<comment type="similarity">
    <text evidence="2">Belongs to the YajC family.</text>
</comment>
<evidence type="ECO:0000256" key="6">
    <source>
        <dbReference type="ARBA" id="ARBA00022927"/>
    </source>
</evidence>
<evidence type="ECO:0000256" key="1">
    <source>
        <dbReference type="ARBA" id="ARBA00004162"/>
    </source>
</evidence>
<keyword evidence="3" id="KW-0813">Transport</keyword>
<protein>
    <recommendedName>
        <fullName evidence="13">Preprotein translocase subunit YajC</fullName>
    </recommendedName>
</protein>
<evidence type="ECO:0000313" key="12">
    <source>
        <dbReference type="Proteomes" id="UP001500851"/>
    </source>
</evidence>
<dbReference type="PANTHER" id="PTHR33909:SF1">
    <property type="entry name" value="SEC TRANSLOCON ACCESSORY COMPLEX SUBUNIT YAJC"/>
    <property type="match status" value="1"/>
</dbReference>
<evidence type="ECO:0000256" key="5">
    <source>
        <dbReference type="ARBA" id="ARBA00022692"/>
    </source>
</evidence>
<dbReference type="InterPro" id="IPR003849">
    <property type="entry name" value="Preprotein_translocase_YajC"/>
</dbReference>
<keyword evidence="7" id="KW-1133">Transmembrane helix</keyword>
<dbReference type="NCBIfam" id="TIGR00739">
    <property type="entry name" value="yajC"/>
    <property type="match status" value="1"/>
</dbReference>
<keyword evidence="5" id="KW-0812">Transmembrane</keyword>
<dbReference type="Pfam" id="PF02699">
    <property type="entry name" value="YajC"/>
    <property type="match status" value="1"/>
</dbReference>
<keyword evidence="4" id="KW-1003">Cell membrane</keyword>
<keyword evidence="9" id="KW-0472">Membrane</keyword>
<evidence type="ECO:0000256" key="7">
    <source>
        <dbReference type="ARBA" id="ARBA00022989"/>
    </source>
</evidence>
<name>A0ABP4XS31_9MICO</name>
<dbReference type="Proteomes" id="UP001500851">
    <property type="component" value="Unassembled WGS sequence"/>
</dbReference>
<dbReference type="RefSeq" id="WP_344031799.1">
    <property type="nucleotide sequence ID" value="NZ_BAAAOB010000002.1"/>
</dbReference>
<keyword evidence="6" id="KW-0653">Protein transport</keyword>
<evidence type="ECO:0000256" key="3">
    <source>
        <dbReference type="ARBA" id="ARBA00022448"/>
    </source>
</evidence>
<proteinExistence type="inferred from homology"/>
<evidence type="ECO:0000256" key="9">
    <source>
        <dbReference type="ARBA" id="ARBA00023136"/>
    </source>
</evidence>
<comment type="caution">
    <text evidence="11">The sequence shown here is derived from an EMBL/GenBank/DDBJ whole genome shotgun (WGS) entry which is preliminary data.</text>
</comment>
<evidence type="ECO:0000313" key="11">
    <source>
        <dbReference type="EMBL" id="GAA1790274.1"/>
    </source>
</evidence>
<evidence type="ECO:0000256" key="8">
    <source>
        <dbReference type="ARBA" id="ARBA00023010"/>
    </source>
</evidence>
<sequence>MFALIAVLVIFMFRNGKKRQKAMQELQDGLRPGAEVMLQSGIYGTIESVDAEENRVTVHSGTSSLVVHRNAVGQIISPAETVAEPAADIAPDDDPEFGERVAEDAAAQASAQSDAPEAPAAEAAADEAAPGADGDVKPSGDKA</sequence>
<comment type="subcellular location">
    <subcellularLocation>
        <location evidence="1">Cell membrane</location>
        <topology evidence="1">Single-pass membrane protein</topology>
    </subcellularLocation>
</comment>
<accession>A0ABP4XS31</accession>
<gene>
    <name evidence="11" type="ORF">GCM10009768_19100</name>
</gene>
<dbReference type="EMBL" id="BAAAOB010000002">
    <property type="protein sequence ID" value="GAA1790274.1"/>
    <property type="molecule type" value="Genomic_DNA"/>
</dbReference>
<evidence type="ECO:0000256" key="10">
    <source>
        <dbReference type="SAM" id="MobiDB-lite"/>
    </source>
</evidence>